<evidence type="ECO:0000256" key="8">
    <source>
        <dbReference type="ARBA" id="ARBA00022741"/>
    </source>
</evidence>
<keyword evidence="8" id="KW-0547">Nucleotide-binding</keyword>
<dbReference type="PANTHER" id="PTHR11926:SF1374">
    <property type="entry name" value="UDP-GLYCOSYLTRANSFERASE 76F1-RELATED"/>
    <property type="match status" value="1"/>
</dbReference>
<evidence type="ECO:0000256" key="9">
    <source>
        <dbReference type="ARBA" id="ARBA00022777"/>
    </source>
</evidence>
<evidence type="ECO:0000256" key="6">
    <source>
        <dbReference type="ARBA" id="ARBA00022692"/>
    </source>
</evidence>
<protein>
    <recommendedName>
        <fullName evidence="15">Protein kinase domain-containing protein</fullName>
    </recommendedName>
</protein>
<dbReference type="FunFam" id="2.60.120.430:FF:000003">
    <property type="entry name" value="FERONIA receptor-like kinase"/>
    <property type="match status" value="1"/>
</dbReference>
<keyword evidence="13" id="KW-0325">Glycoprotein</keyword>
<dbReference type="SUPFAM" id="SSF53756">
    <property type="entry name" value="UDP-Glycosyltransferase/glycogen phosphorylase"/>
    <property type="match status" value="3"/>
</dbReference>
<dbReference type="OrthoDB" id="5835829at2759"/>
<dbReference type="EMBL" id="AWWV01007888">
    <property type="protein sequence ID" value="OMO94358.1"/>
    <property type="molecule type" value="Genomic_DNA"/>
</dbReference>
<dbReference type="InterPro" id="IPR001245">
    <property type="entry name" value="Ser-Thr/Tyr_kinase_cat_dom"/>
</dbReference>
<dbReference type="SUPFAM" id="SSF56112">
    <property type="entry name" value="Protein kinase-like (PK-like)"/>
    <property type="match status" value="1"/>
</dbReference>
<keyword evidence="5" id="KW-0808">Transferase</keyword>
<accession>A0A1R3JHJ8</accession>
<evidence type="ECO:0000256" key="11">
    <source>
        <dbReference type="ARBA" id="ARBA00022989"/>
    </source>
</evidence>
<feature type="transmembrane region" description="Helical" evidence="14">
    <location>
        <begin position="16"/>
        <end position="33"/>
    </location>
</feature>
<evidence type="ECO:0000313" key="16">
    <source>
        <dbReference type="EMBL" id="OMO94358.1"/>
    </source>
</evidence>
<keyword evidence="11 14" id="KW-1133">Transmembrane helix</keyword>
<keyword evidence="10" id="KW-0067">ATP-binding</keyword>
<sequence length="1822" mass="203785">MGYSSSKIQISMKQNLFFPLLSGLVIFIEYLVIPVTGDSHVTPFNPIEIITIDCGSSRNGRAYDARPWTGDGNGKFSPIEKQSKSMLSTAPQPLPFGVDKFPFSTARLSHSEFTYSIPLADGPKFVRFYFFPTSYQGFNDASTKAFFSVKAGHYTLLGNFSALLHAQGQPTLIKEFCLNVDETERLNLTFTPSPDIFDSYAFINGIEIVSMPLDLYYNSPANGTGGNFLGNDTALEKLYRVNVGGRQISEGEDTGMYRYWENDVDYLTVGESSFLPVSTNIDLNFSKIPSYSAPREVYTTARSMGPNGSNYYLTWEFSVDLGFKYFVRLHFCEFQSVIREKGNRVFEISLDYQTVETEADVIAWSGGRGIPVYRDYMVTSIAKGDLNQQNLSIALYNALGYGRTNLSPDVILNGIEIFKISDGFNLAGPNPDPKPNRLQDMKPPIGQSGSTIVAIKRLNPCSKQGVLEFRTEIEMLSQLRHQNLVSLIGYCQDKKEMILVYDYMVHGNLRDHLYNTDNPPLPWNLRLKMCIGAAHGLNYLHKGPNHTIIHRDVKTVNILLSEKWVAKVSDFGLSKMNDMSNTHISTAVKGSFGYLDPEYFRLQQLSEKSDVYSFGVVLCEVLCARAPIDRTRDHMQISLADWAKHCYGNGTLDQIIDPYLEGKISTPSLLKFGEVAINCLAAEGSKRPAMSEVVCGLELALQLQEISEVNPSDESHLHDSTVNDYHVLFMSGSGSMNVEEPIACLISDAMLHFTQDVASELKLPRLVLRTGGASSFCVFNAFPLLKEKGYLPIQGFRLDDPVLELPPLRIKDLPVINTRNPEDLHQLLDDVIKQSKASSGIIWNTFEELEQSALETLHQQLGVPMFPIGPFHKCINPISSSNLAPQDENNCISWLDKQEIKSVIYVSFGSLAAIDETEFLEIAWGLANSKHPFLWVVRPGMIRGSEWVEPLSNGFMENLGGKGYIVKWAPQEEVLAHQAVGAFWTHNGWNSTLESICEGVPMICMPCFTDQKVNARYVSEIWKVGLQLENGMERGEIERTIKRLMEEKDGEKIRERALNLKEKAISCLSQDGLSQSTCRADNIVALVSLLNANCAAPFRDCLANLLSADVSDHEEPVACLISDAAWNFTGEIAEKMKLPRLLLRTNNVSSFLAVASLPLLQEKGYLPLQESRLEEPVIELPPLKFMDIPVFKTQDQESVLQSIAELVKQTKSCSGVIWNTIEEMEREPLTAFRVDFPVPIFPIGPLHKYFHAPSSSLMSQDQTSILWLDKQKPKSVIYVSFGSVASIEESELLEIAWGLANSKQPFLWVVRPGSVSGLEWLESLPNEFMEEINGRGHIVKWAPQQEVLAHSSIGGFWSHNGWNSTLESICEAVPMICHPCFGDQKVNARYVSDVWKIGVHLENRLDRLEIAKAVRKLLVEVEGQEIRERIVHLQKLANQCIQKGEDQAVPSDVNNIIALLEILNLNCLTPFRDCLSELICSSNEDQIACLVTDALWYFTQAVANGLKVPRIVLRTSNASAFLAFNSKFGHLVQDSQAENHDLPPQKSESLTHGVSDVESLNRFLAHIVQETKGSSGVIFNTYEELEQEAITKCSMVFSVPLFPIGPFHKYFSASSSSLLPQDQNCISWLDKQKPNSVIYVSIGSVATITETEFLEIAWGLANSKQPFLWVVRPGSVLGSEWLEPLPEGFLEMVGERGNIVEWAPQQEVLAHPATGGFWTHCGWNSTLESLCEGVPMICQPFFGDQGIDARLITDVWKVGVHLEDKIERGEIEKAIRRLMVEENGQEMRDKIKLLKENMNLCLQPGGSSYKSLDKLVKYILSL</sequence>
<dbReference type="STRING" id="210143.A0A1R3JHJ8"/>
<evidence type="ECO:0000256" key="1">
    <source>
        <dbReference type="ARBA" id="ARBA00004479"/>
    </source>
</evidence>
<evidence type="ECO:0000256" key="2">
    <source>
        <dbReference type="ARBA" id="ARBA00009995"/>
    </source>
</evidence>
<dbReference type="Gene3D" id="3.30.200.20">
    <property type="entry name" value="Phosphorylase Kinase, domain 1"/>
    <property type="match status" value="1"/>
</dbReference>
<keyword evidence="3" id="KW-0723">Serine/threonine-protein kinase</keyword>
<dbReference type="FunFam" id="2.60.120.430:FF:000007">
    <property type="entry name" value="FERONIA receptor-like kinase"/>
    <property type="match status" value="1"/>
</dbReference>
<dbReference type="PROSITE" id="PS00108">
    <property type="entry name" value="PROTEIN_KINASE_ST"/>
    <property type="match status" value="1"/>
</dbReference>
<keyword evidence="12 14" id="KW-0472">Membrane</keyword>
<dbReference type="GO" id="GO:0010038">
    <property type="term" value="P:response to metal ion"/>
    <property type="evidence" value="ECO:0007669"/>
    <property type="project" value="UniProtKB-ARBA"/>
</dbReference>
<dbReference type="GO" id="GO:0080044">
    <property type="term" value="F:quercetin 7-O-glucosyltransferase activity"/>
    <property type="evidence" value="ECO:0007669"/>
    <property type="project" value="TreeGrafter"/>
</dbReference>
<evidence type="ECO:0000256" key="4">
    <source>
        <dbReference type="ARBA" id="ARBA00022676"/>
    </source>
</evidence>
<dbReference type="GO" id="GO:0005524">
    <property type="term" value="F:ATP binding"/>
    <property type="evidence" value="ECO:0007669"/>
    <property type="project" value="UniProtKB-KW"/>
</dbReference>
<name>A0A1R3JHJ8_COCAP</name>
<keyword evidence="7" id="KW-0732">Signal</keyword>
<dbReference type="Gene3D" id="3.40.50.2000">
    <property type="entry name" value="Glycogen Phosphorylase B"/>
    <property type="match status" value="6"/>
</dbReference>
<dbReference type="InterPro" id="IPR002213">
    <property type="entry name" value="UDP_glucos_trans"/>
</dbReference>
<evidence type="ECO:0000256" key="13">
    <source>
        <dbReference type="ARBA" id="ARBA00023180"/>
    </source>
</evidence>
<evidence type="ECO:0000259" key="15">
    <source>
        <dbReference type="PROSITE" id="PS50011"/>
    </source>
</evidence>
<dbReference type="CDD" id="cd03784">
    <property type="entry name" value="GT1_Gtf-like"/>
    <property type="match status" value="3"/>
</dbReference>
<dbReference type="Pfam" id="PF00201">
    <property type="entry name" value="UDPGT"/>
    <property type="match status" value="2"/>
</dbReference>
<keyword evidence="6 14" id="KW-0812">Transmembrane</keyword>
<dbReference type="InterPro" id="IPR000719">
    <property type="entry name" value="Prot_kinase_dom"/>
</dbReference>
<dbReference type="Gene3D" id="2.60.120.430">
    <property type="entry name" value="Galactose-binding lectin"/>
    <property type="match status" value="2"/>
</dbReference>
<comment type="similarity">
    <text evidence="2">Belongs to the UDP-glycosyltransferase family.</text>
</comment>
<comment type="caution">
    <text evidence="16">The sequence shown here is derived from an EMBL/GenBank/DDBJ whole genome shotgun (WGS) entry which is preliminary data.</text>
</comment>
<dbReference type="InterPro" id="IPR011009">
    <property type="entry name" value="Kinase-like_dom_sf"/>
</dbReference>
<dbReference type="PROSITE" id="PS50011">
    <property type="entry name" value="PROTEIN_KINASE_DOM"/>
    <property type="match status" value="1"/>
</dbReference>
<dbReference type="Gene3D" id="1.10.510.10">
    <property type="entry name" value="Transferase(Phosphotransferase) domain 1"/>
    <property type="match status" value="1"/>
</dbReference>
<keyword evidence="17" id="KW-1185">Reference proteome</keyword>
<evidence type="ECO:0000256" key="5">
    <source>
        <dbReference type="ARBA" id="ARBA00022679"/>
    </source>
</evidence>
<keyword evidence="9" id="KW-0418">Kinase</keyword>
<evidence type="ECO:0000313" key="17">
    <source>
        <dbReference type="Proteomes" id="UP000188268"/>
    </source>
</evidence>
<dbReference type="GO" id="GO:0016020">
    <property type="term" value="C:membrane"/>
    <property type="evidence" value="ECO:0007669"/>
    <property type="project" value="UniProtKB-SubCell"/>
</dbReference>
<dbReference type="InterPro" id="IPR008271">
    <property type="entry name" value="Ser/Thr_kinase_AS"/>
</dbReference>
<gene>
    <name evidence="16" type="ORF">CCACVL1_06042</name>
</gene>
<dbReference type="FunFam" id="3.40.50.2000:FF:000040">
    <property type="entry name" value="UDP-glycosyltransferase 76C1"/>
    <property type="match status" value="3"/>
</dbReference>
<evidence type="ECO:0000256" key="14">
    <source>
        <dbReference type="SAM" id="Phobius"/>
    </source>
</evidence>
<dbReference type="Proteomes" id="UP000188268">
    <property type="component" value="Unassembled WGS sequence"/>
</dbReference>
<organism evidence="16 17">
    <name type="scientific">Corchorus capsularis</name>
    <name type="common">Jute</name>
    <dbReference type="NCBI Taxonomy" id="210143"/>
    <lineage>
        <taxon>Eukaryota</taxon>
        <taxon>Viridiplantae</taxon>
        <taxon>Streptophyta</taxon>
        <taxon>Embryophyta</taxon>
        <taxon>Tracheophyta</taxon>
        <taxon>Spermatophyta</taxon>
        <taxon>Magnoliopsida</taxon>
        <taxon>eudicotyledons</taxon>
        <taxon>Gunneridae</taxon>
        <taxon>Pentapetalae</taxon>
        <taxon>rosids</taxon>
        <taxon>malvids</taxon>
        <taxon>Malvales</taxon>
        <taxon>Malvaceae</taxon>
        <taxon>Grewioideae</taxon>
        <taxon>Apeibeae</taxon>
        <taxon>Corchorus</taxon>
    </lineage>
</organism>
<dbReference type="Pfam" id="PF07714">
    <property type="entry name" value="PK_Tyr_Ser-Thr"/>
    <property type="match status" value="1"/>
</dbReference>
<dbReference type="PANTHER" id="PTHR11926">
    <property type="entry name" value="GLUCOSYL/GLUCURONOSYL TRANSFERASES"/>
    <property type="match status" value="1"/>
</dbReference>
<dbReference type="GO" id="GO:0080043">
    <property type="term" value="F:quercetin 3-O-glucosyltransferase activity"/>
    <property type="evidence" value="ECO:0007669"/>
    <property type="project" value="TreeGrafter"/>
</dbReference>
<evidence type="ECO:0000256" key="7">
    <source>
        <dbReference type="ARBA" id="ARBA00022729"/>
    </source>
</evidence>
<dbReference type="FunFam" id="1.10.510.10:FF:000252">
    <property type="entry name" value="Receptor-like protein kinase FERONIA"/>
    <property type="match status" value="1"/>
</dbReference>
<keyword evidence="4" id="KW-0328">Glycosyltransferase</keyword>
<feature type="domain" description="Protein kinase" evidence="15">
    <location>
        <begin position="393"/>
        <end position="701"/>
    </location>
</feature>
<evidence type="ECO:0000256" key="3">
    <source>
        <dbReference type="ARBA" id="ARBA00022527"/>
    </source>
</evidence>
<dbReference type="GO" id="GO:0004674">
    <property type="term" value="F:protein serine/threonine kinase activity"/>
    <property type="evidence" value="ECO:0007669"/>
    <property type="project" value="UniProtKB-KW"/>
</dbReference>
<evidence type="ECO:0000256" key="10">
    <source>
        <dbReference type="ARBA" id="ARBA00022840"/>
    </source>
</evidence>
<dbReference type="Pfam" id="PF12819">
    <property type="entry name" value="Malectin_like"/>
    <property type="match status" value="1"/>
</dbReference>
<evidence type="ECO:0000256" key="12">
    <source>
        <dbReference type="ARBA" id="ARBA00023136"/>
    </source>
</evidence>
<dbReference type="InterPro" id="IPR024788">
    <property type="entry name" value="Malectin-like_Carb-bd_dom"/>
</dbReference>
<proteinExistence type="inferred from homology"/>
<reference evidence="16 17" key="1">
    <citation type="submission" date="2013-09" db="EMBL/GenBank/DDBJ databases">
        <title>Corchorus capsularis genome sequencing.</title>
        <authorList>
            <person name="Alam M."/>
            <person name="Haque M.S."/>
            <person name="Islam M.S."/>
            <person name="Emdad E.M."/>
            <person name="Islam M.M."/>
            <person name="Ahmed B."/>
            <person name="Halim A."/>
            <person name="Hossen Q.M.M."/>
            <person name="Hossain M.Z."/>
            <person name="Ahmed R."/>
            <person name="Khan M.M."/>
            <person name="Islam R."/>
            <person name="Rashid M.M."/>
            <person name="Khan S.A."/>
            <person name="Rahman M.S."/>
            <person name="Alam M."/>
        </authorList>
    </citation>
    <scope>NUCLEOTIDE SEQUENCE [LARGE SCALE GENOMIC DNA]</scope>
    <source>
        <strain evidence="17">cv. CVL-1</strain>
        <tissue evidence="16">Whole seedling</tissue>
    </source>
</reference>
<dbReference type="SMART" id="SM00220">
    <property type="entry name" value="S_TKc"/>
    <property type="match status" value="1"/>
</dbReference>
<dbReference type="Gramene" id="OMO94358">
    <property type="protein sequence ID" value="OMO94358"/>
    <property type="gene ID" value="CCACVL1_06042"/>
</dbReference>
<comment type="subcellular location">
    <subcellularLocation>
        <location evidence="1">Membrane</location>
        <topology evidence="1">Single-pass type I membrane protein</topology>
    </subcellularLocation>
</comment>